<feature type="compositionally biased region" description="Basic and acidic residues" evidence="1">
    <location>
        <begin position="647"/>
        <end position="659"/>
    </location>
</feature>
<feature type="region of interest" description="Disordered" evidence="1">
    <location>
        <begin position="783"/>
        <end position="836"/>
    </location>
</feature>
<feature type="compositionally biased region" description="Basic and acidic residues" evidence="1">
    <location>
        <begin position="1388"/>
        <end position="1399"/>
    </location>
</feature>
<evidence type="ECO:0000256" key="1">
    <source>
        <dbReference type="SAM" id="MobiDB-lite"/>
    </source>
</evidence>
<feature type="compositionally biased region" description="Low complexity" evidence="1">
    <location>
        <begin position="1500"/>
        <end position="1518"/>
    </location>
</feature>
<feature type="compositionally biased region" description="Polar residues" evidence="1">
    <location>
        <begin position="1640"/>
        <end position="1662"/>
    </location>
</feature>
<feature type="region of interest" description="Disordered" evidence="1">
    <location>
        <begin position="1832"/>
        <end position="1854"/>
    </location>
</feature>
<organism evidence="2 3">
    <name type="scientific">Clavelina lepadiformis</name>
    <name type="common">Light-bulb sea squirt</name>
    <name type="synonym">Ascidia lepadiformis</name>
    <dbReference type="NCBI Taxonomy" id="159417"/>
    <lineage>
        <taxon>Eukaryota</taxon>
        <taxon>Metazoa</taxon>
        <taxon>Chordata</taxon>
        <taxon>Tunicata</taxon>
        <taxon>Ascidiacea</taxon>
        <taxon>Aplousobranchia</taxon>
        <taxon>Clavelinidae</taxon>
        <taxon>Clavelina</taxon>
    </lineage>
</organism>
<feature type="region of interest" description="Disordered" evidence="1">
    <location>
        <begin position="130"/>
        <end position="157"/>
    </location>
</feature>
<feature type="compositionally biased region" description="Low complexity" evidence="1">
    <location>
        <begin position="1546"/>
        <end position="1564"/>
    </location>
</feature>
<feature type="compositionally biased region" description="Basic and acidic residues" evidence="1">
    <location>
        <begin position="1116"/>
        <end position="1131"/>
    </location>
</feature>
<feature type="region of interest" description="Disordered" evidence="1">
    <location>
        <begin position="1110"/>
        <end position="1150"/>
    </location>
</feature>
<evidence type="ECO:0000313" key="2">
    <source>
        <dbReference type="EMBL" id="CAK8691713.1"/>
    </source>
</evidence>
<feature type="compositionally biased region" description="Low complexity" evidence="1">
    <location>
        <begin position="236"/>
        <end position="248"/>
    </location>
</feature>
<feature type="compositionally biased region" description="Polar residues" evidence="1">
    <location>
        <begin position="1534"/>
        <end position="1545"/>
    </location>
</feature>
<feature type="region of interest" description="Disordered" evidence="1">
    <location>
        <begin position="347"/>
        <end position="379"/>
    </location>
</feature>
<feature type="compositionally biased region" description="Polar residues" evidence="1">
    <location>
        <begin position="1408"/>
        <end position="1432"/>
    </location>
</feature>
<feature type="compositionally biased region" description="Basic residues" evidence="1">
    <location>
        <begin position="623"/>
        <end position="638"/>
    </location>
</feature>
<feature type="compositionally biased region" description="Basic and acidic residues" evidence="1">
    <location>
        <begin position="419"/>
        <end position="429"/>
    </location>
</feature>
<feature type="compositionally biased region" description="Basic and acidic residues" evidence="1">
    <location>
        <begin position="704"/>
        <end position="731"/>
    </location>
</feature>
<evidence type="ECO:0000313" key="3">
    <source>
        <dbReference type="Proteomes" id="UP001642483"/>
    </source>
</evidence>
<keyword evidence="3" id="KW-1185">Reference proteome</keyword>
<dbReference type="EMBL" id="CAWYQH010000119">
    <property type="protein sequence ID" value="CAK8691713.1"/>
    <property type="molecule type" value="Genomic_DNA"/>
</dbReference>
<comment type="caution">
    <text evidence="2">The sequence shown here is derived from an EMBL/GenBank/DDBJ whole genome shotgun (WGS) entry which is preliminary data.</text>
</comment>
<reference evidence="2 3" key="1">
    <citation type="submission" date="2024-02" db="EMBL/GenBank/DDBJ databases">
        <authorList>
            <person name="Daric V."/>
            <person name="Darras S."/>
        </authorList>
    </citation>
    <scope>NUCLEOTIDE SEQUENCE [LARGE SCALE GENOMIC DNA]</scope>
</reference>
<feature type="region of interest" description="Disordered" evidence="1">
    <location>
        <begin position="698"/>
        <end position="752"/>
    </location>
</feature>
<name>A0ABP0GL28_CLALP</name>
<dbReference type="Proteomes" id="UP001642483">
    <property type="component" value="Unassembled WGS sequence"/>
</dbReference>
<proteinExistence type="predicted"/>
<gene>
    <name evidence="2" type="ORF">CVLEPA_LOCUS24474</name>
</gene>
<feature type="region of interest" description="Disordered" evidence="1">
    <location>
        <begin position="406"/>
        <end position="445"/>
    </location>
</feature>
<feature type="compositionally biased region" description="Polar residues" evidence="1">
    <location>
        <begin position="258"/>
        <end position="277"/>
    </location>
</feature>
<feature type="region of interest" description="Disordered" evidence="1">
    <location>
        <begin position="1388"/>
        <end position="1432"/>
    </location>
</feature>
<feature type="region of interest" description="Disordered" evidence="1">
    <location>
        <begin position="2160"/>
        <end position="2209"/>
    </location>
</feature>
<feature type="region of interest" description="Disordered" evidence="1">
    <location>
        <begin position="1493"/>
        <end position="1588"/>
    </location>
</feature>
<sequence>MGRKGVLIEESPVHSGLADAMVPCTYVRIKDNSRVPCFSKVGRGWMVPVAMLQQVHFPRQKLAKVERVIHRVTDGVTRMTNLEIQVMKRWVKNFPEVRNFAPLTENEMACALESVEKNYEKILEMLFNTSKLSQRHSRRPKSNRTSQRKTRSPQLRGAGSLEKYLSPYFRKNLGLKDDTIGVKNDPTAVPLSPDKVGCTTGSTFDNLRHEYNSDTEDNMTTPPLLDDATPQVACESISSPKSTSFGSSTNIRQDDDTIPTTNKNKPSDSTTIIPSSKNKGKVTKASSIVISSTDCVVTKTKKNKRNKTRSEKVCIKKDLVSTNSVELITTCQETTSEVTTETVSLATKPTSKSSPVEQISAENKGIKTRSSSNVITTTDTKKHSTTSVFDAKTTYSRTTVKKKSQTLKATSNVGKCGAKQREKSRDHDVAIQSRPPNTSFDLPPKDMSNNQVANGYNLYVDSGKQNALSTFTPNIAFYSAPPNGQVNDGGKDSRNIFDALTMAPFYSNYDAHTSLVQPYTLSWYWAPPVVQAPVVPIFPLNCDDTKPSKSQVTSNGQKESHVDVNSSIIVTSQIKNTKERKRRHRRCDVKRRSSSHEEKSGHHHKPDSRRTSRDPEPGSCHKTSSKLKNSSKAKKSDHRKTTPVGKRFNDKKINKKYDFYPHYPRYKPQWSNTYNRRRSPHVPLRGSFYRVSPIRCSSNVPVESSREKPKPEESLDDHGPNKTQPREKKSSEQSSNMEFTARSSSLDVKNSKRVAQSVRSEFPLANEVSKLINLIHKNANRPNSLVTESKRPIARAGSPQVLRKKKRPNHPPDSITSQETTVPGPEVEQRGMSKEVEKMNCSPSAMIANRATDIDGNGSTKDEAQAEWLLSAPSAFWMDDPFADFDVAVSSFASEEERKTKALDEKPNQVFNPNVQVECSVDARTRRERKQSCDSNGQCDAELESRNTYPRQWKKMMVEKAQQEKSKPNATVDHPSTDLTVLAPLGALSESTSLTKTSNAEEESDVESEDIQLRIFSVVSEKAVQETPLAEEPFSITNIPVLVPKLEPFVTRLMSGQGPPPVHPLKTFDMPVPDLSSCNEKFDDSATNVSSPVAPAVEIVSGIEVKGKSVQQADLSHSREDKTSLEQKQDPTIDEEAGEPLLAPSVESSCRSGGRAANPACIVSAAHDGHLNRDNILEGNAELKPPVVEEINTSLKSQDLIPVLGDKESLHQDKTDHSNPTNPIDDKPTKAFIEIANSAQTVATVTVKLVETESRKVARGKKTCKEPASAHHEQIQPTTSAEDDVTQSAKNMTCLGSGSSKPTRAVAKKKSPTKRRTRRKKRNTLLRTKRRRRLPSISSDDETLANIVRSLSARERETREANETDDDDDAALMSCEAFLSNADRLTDKIGRKNENKPDDGIDIFPASAPSSINQQTTSTPLSSPHKQLNTQSHPFGRELQSELLVTPQLSQFDEDLPELVVEYVGESCGQQSTSERNEKFIQPFASAICSTSTLPKDTCSSSQEKVVNSSSSSTVTGSYREEISTDTASEDNSRSFSTSAGSCQVESTDTASENNSSSSSTDTGSYREELSTDTASENNSRSLSTGAGNYRMEITGASENNESVVETSDGTEQNKNSFCRVVEQFEKNSGSSIPAEIPSQPYNETNLLSLSSDDNVGKSTEQNSDCFLTSAEKTSPCHFSSDQNAGETLQEATPGSSTVHQATNYDDRCRSNQVPVVVSSCQLESKEIFTTNPETNFITPTTANNNETLDDSCHLTQEENKSREFTMNPEQDASDRPVENIKNMQEHGNKDQPSLIQHQPIAKDASFVQSPKAPLHLPHNISQLLTIPKSSEHCAEPKQYPSPTLSQLSTSVSSVPPIAPPPGVVLSNSQDSHSRQQVKYDKTSDNIRAGQLRPQEFVFPTLEVHPDATSSNLRLLDRVNGAPFIQTSGTVPLLVPGPVSSIRQKSLARLVQVSGDPTLPQPLQYQHGIMEIEFRAPVSLLDCTRPLPQNTPAAPFLRRRVPYIQARWGTKLLGTEPHELPTDTDFLLIRLRDVALTLRARSCDVINSVSRHDIRLFRPGFYSERVFREIYFNNNGLFHSLDQTMAPEHEFLLRLQDYSEILLPEYYLKAFKIPKEIVAKYVSIVTYQPTDRINRDIIKMFSECCSHNLAMARDDLKFVPNENTQTKEKGRSAPKRSKRGSQEKTLIAPKRKRSRDNSASRTPWKALSFTSTAPRNDVTHFPESHVVQSQADHVTEYSSTVPVQLLHSDRYTPGPAPLFPAIPHALQNPPNPVPPCYRAFNVPTPVMTSLNPCYHSLNQFLNAPATSTSMAASLAHPTPHPSVHSDHFRQLSQRRQTLPDISGFLTTPSGSRGSRKGHVSQQQTNCEQGQTNYGNPHSVGYFRGNPRNEMITLGAMFVRDGKVTKPNVEKSQVESHLMEILQSISKQETSGSSQTSLASTLKADSTGNDVITTDYKCKMAVKTDGKSAKATSCVGHSTSKQVCKVAVPSMMNVVLSKDKMAASTVQVL</sequence>
<feature type="compositionally biased region" description="Polar residues" evidence="1">
    <location>
        <begin position="1275"/>
        <end position="1302"/>
    </location>
</feature>
<feature type="compositionally biased region" description="Basic and acidic residues" evidence="1">
    <location>
        <begin position="827"/>
        <end position="836"/>
    </location>
</feature>
<feature type="region of interest" description="Disordered" evidence="1">
    <location>
        <begin position="1678"/>
        <end position="1699"/>
    </location>
</feature>
<protein>
    <submittedName>
        <fullName evidence="2">Uncharacterized protein</fullName>
    </submittedName>
</protein>
<feature type="compositionally biased region" description="Polar residues" evidence="1">
    <location>
        <begin position="347"/>
        <end position="361"/>
    </location>
</feature>
<feature type="compositionally biased region" description="Polar residues" evidence="1">
    <location>
        <begin position="732"/>
        <end position="752"/>
    </location>
</feature>
<feature type="compositionally biased region" description="Low complexity" evidence="1">
    <location>
        <begin position="1841"/>
        <end position="1854"/>
    </location>
</feature>
<feature type="compositionally biased region" description="Polar residues" evidence="1">
    <location>
        <begin position="1572"/>
        <end position="1587"/>
    </location>
</feature>
<feature type="region of interest" description="Disordered" evidence="1">
    <location>
        <begin position="235"/>
        <end position="284"/>
    </location>
</feature>
<feature type="compositionally biased region" description="Basic residues" evidence="1">
    <location>
        <begin position="1306"/>
        <end position="1334"/>
    </location>
</feature>
<feature type="compositionally biased region" description="Basic and acidic residues" evidence="1">
    <location>
        <begin position="1263"/>
        <end position="1274"/>
    </location>
</feature>
<feature type="region of interest" description="Disordered" evidence="1">
    <location>
        <begin position="1630"/>
        <end position="1662"/>
    </location>
</feature>
<feature type="compositionally biased region" description="Basic residues" evidence="1">
    <location>
        <begin position="133"/>
        <end position="151"/>
    </location>
</feature>
<feature type="region of interest" description="Disordered" evidence="1">
    <location>
        <begin position="545"/>
        <end position="684"/>
    </location>
</feature>
<feature type="compositionally biased region" description="Basic and acidic residues" evidence="1">
    <location>
        <begin position="590"/>
        <end position="600"/>
    </location>
</feature>
<accession>A0ABP0GL28</accession>
<feature type="region of interest" description="Disordered" evidence="1">
    <location>
        <begin position="1257"/>
        <end position="1341"/>
    </location>
</feature>
<feature type="compositionally biased region" description="Polar residues" evidence="1">
    <location>
        <begin position="548"/>
        <end position="574"/>
    </location>
</feature>
<feature type="compositionally biased region" description="Basic residues" evidence="1">
    <location>
        <begin position="578"/>
        <end position="589"/>
    </location>
</feature>